<dbReference type="GO" id="GO:0030154">
    <property type="term" value="P:cell differentiation"/>
    <property type="evidence" value="ECO:0007669"/>
    <property type="project" value="UniProtKB-KW"/>
</dbReference>
<dbReference type="SMART" id="SM00025">
    <property type="entry name" value="Pumilio"/>
    <property type="match status" value="5"/>
</dbReference>
<dbReference type="AlphaFoldDB" id="A0A090LD80"/>
<dbReference type="InterPro" id="IPR033133">
    <property type="entry name" value="PUM-HD"/>
</dbReference>
<evidence type="ECO:0000313" key="6">
    <source>
        <dbReference type="EMBL" id="CEF67721.1"/>
    </source>
</evidence>
<reference evidence="8" key="2">
    <citation type="submission" date="2020-12" db="UniProtKB">
        <authorList>
            <consortium name="WormBaseParasite"/>
        </authorList>
    </citation>
    <scope>IDENTIFICATION</scope>
</reference>
<keyword evidence="1" id="KW-0217">Developmental protein</keyword>
<sequence>MSNSFNINPWDPVIESYVEGLNLDYGNFDFLSNSFEESQKLFDRDPEGYMSKSFSSYYGQTSTFDYSLFGNTGNYLAKSLNASSCNYKSKEFLENSNINLSKKNLIKMAKSPDKRGKLETIVQNATPEEIKALWNLIGGEFYSLSTHKYGCRFIQTLLKNDKYFPIEHIEKLKHEQIFELISCPHGNHVMQLITNCMSFMDLHLILDILLTQPDLIFKAAKNQCGSRVIELMVKKILHFCSDKNNDNEIVRISAIGLADKFLSIFKPYSKRLMCDNYGNFIVSYFVSYICPELQEKQRHYYDVVIENIIELSLDTYGSRIVEKVLTSENSVIALCAYTTFVNNLEKDRDLVVKFMEHGIGNYVLQKILHVGDVLFYGNINFKITNIMKKEAHVLDKFSKAGNLLKWIC</sequence>
<dbReference type="EMBL" id="LN609529">
    <property type="protein sequence ID" value="CEF67721.1"/>
    <property type="molecule type" value="Genomic_DNA"/>
</dbReference>
<feature type="domain" description="PUM-HD" evidence="5">
    <location>
        <begin position="30"/>
        <end position="408"/>
    </location>
</feature>
<protein>
    <submittedName>
        <fullName evidence="6">Pumilio RNA-binding repeat and Armadillo-like helical domain and Armadillo-type fold domain-containing protein</fullName>
    </submittedName>
</protein>
<dbReference type="InterPro" id="IPR001313">
    <property type="entry name" value="Pumilio_RNA-bd_rpt"/>
</dbReference>
<evidence type="ECO:0000256" key="2">
    <source>
        <dbReference type="ARBA" id="ARBA00022737"/>
    </source>
</evidence>
<evidence type="ECO:0000313" key="9">
    <source>
        <dbReference type="WBParaSite" id="SRAE_2000238200.2"/>
    </source>
</evidence>
<evidence type="ECO:0000259" key="5">
    <source>
        <dbReference type="PROSITE" id="PS50303"/>
    </source>
</evidence>
<dbReference type="GO" id="GO:0010608">
    <property type="term" value="P:post-transcriptional regulation of gene expression"/>
    <property type="evidence" value="ECO:0007669"/>
    <property type="project" value="TreeGrafter"/>
</dbReference>
<dbReference type="PANTHER" id="PTHR12537">
    <property type="entry name" value="RNA BINDING PROTEIN PUMILIO-RELATED"/>
    <property type="match status" value="1"/>
</dbReference>
<dbReference type="PROSITE" id="PS50302">
    <property type="entry name" value="PUM"/>
    <property type="match status" value="2"/>
</dbReference>
<accession>A0A090LD80</accession>
<dbReference type="WBParaSite" id="SRAE_2000238200.2">
    <property type="protein sequence ID" value="SRAE_2000238200.2"/>
    <property type="gene ID" value="WBGene00262592"/>
</dbReference>
<reference evidence="6 7" key="1">
    <citation type="submission" date="2014-09" db="EMBL/GenBank/DDBJ databases">
        <authorList>
            <person name="Martin A.A."/>
        </authorList>
    </citation>
    <scope>NUCLEOTIDE SEQUENCE</scope>
    <source>
        <strain evidence="7 9">ED321</strain>
        <strain evidence="6">ED321 Heterogonic</strain>
    </source>
</reference>
<dbReference type="Proteomes" id="UP000035682">
    <property type="component" value="Unplaced"/>
</dbReference>
<dbReference type="SUPFAM" id="SSF48371">
    <property type="entry name" value="ARM repeat"/>
    <property type="match status" value="1"/>
</dbReference>
<evidence type="ECO:0000313" key="8">
    <source>
        <dbReference type="WBParaSite" id="SRAE_2000238200.1"/>
    </source>
</evidence>
<dbReference type="WormBase" id="SRAE_2000238200">
    <property type="protein sequence ID" value="SRP05866"/>
    <property type="gene ID" value="WBGene00262592"/>
</dbReference>
<dbReference type="GO" id="GO:0003730">
    <property type="term" value="F:mRNA 3'-UTR binding"/>
    <property type="evidence" value="ECO:0007669"/>
    <property type="project" value="TreeGrafter"/>
</dbReference>
<evidence type="ECO:0000313" key="7">
    <source>
        <dbReference type="Proteomes" id="UP000035682"/>
    </source>
</evidence>
<dbReference type="OrthoDB" id="668540at2759"/>
<dbReference type="Gene3D" id="1.25.10.10">
    <property type="entry name" value="Leucine-rich Repeat Variant"/>
    <property type="match status" value="1"/>
</dbReference>
<evidence type="ECO:0000256" key="3">
    <source>
        <dbReference type="ARBA" id="ARBA00022782"/>
    </source>
</evidence>
<dbReference type="InterPro" id="IPR011989">
    <property type="entry name" value="ARM-like"/>
</dbReference>
<dbReference type="PANTHER" id="PTHR12537:SF112">
    <property type="entry name" value="FEM-3 MRNA-BINDING FACTOR 1-RELATED"/>
    <property type="match status" value="1"/>
</dbReference>
<organism evidence="6">
    <name type="scientific">Strongyloides ratti</name>
    <name type="common">Parasitic roundworm</name>
    <dbReference type="NCBI Taxonomy" id="34506"/>
    <lineage>
        <taxon>Eukaryota</taxon>
        <taxon>Metazoa</taxon>
        <taxon>Ecdysozoa</taxon>
        <taxon>Nematoda</taxon>
        <taxon>Chromadorea</taxon>
        <taxon>Rhabditida</taxon>
        <taxon>Tylenchina</taxon>
        <taxon>Panagrolaimomorpha</taxon>
        <taxon>Strongyloidoidea</taxon>
        <taxon>Strongyloididae</taxon>
        <taxon>Strongyloides</taxon>
    </lineage>
</organism>
<dbReference type="GO" id="GO:0005634">
    <property type="term" value="C:nucleus"/>
    <property type="evidence" value="ECO:0007669"/>
    <property type="project" value="TreeGrafter"/>
</dbReference>
<name>A0A090LD80_STRRB</name>
<feature type="repeat" description="Pumilio" evidence="4">
    <location>
        <begin position="302"/>
        <end position="342"/>
    </location>
</feature>
<keyword evidence="2" id="KW-0677">Repeat</keyword>
<dbReference type="PROSITE" id="PS50303">
    <property type="entry name" value="PUM_HD"/>
    <property type="match status" value="1"/>
</dbReference>
<feature type="repeat" description="Pumilio" evidence="4">
    <location>
        <begin position="135"/>
        <end position="171"/>
    </location>
</feature>
<gene>
    <name evidence="6 8 9 10" type="ORF">SRAE_2000238200</name>
</gene>
<dbReference type="CTD" id="36380086"/>
<dbReference type="WBParaSite" id="SRAE_2000238200.1">
    <property type="protein sequence ID" value="SRAE_2000238200.1"/>
    <property type="gene ID" value="WBGene00262592"/>
</dbReference>
<evidence type="ECO:0000313" key="10">
    <source>
        <dbReference type="WormBase" id="SRAE_2000238200"/>
    </source>
</evidence>
<dbReference type="GeneID" id="36380086"/>
<dbReference type="RefSeq" id="XP_024506921.1">
    <property type="nucleotide sequence ID" value="XM_024653445.1"/>
</dbReference>
<evidence type="ECO:0000256" key="1">
    <source>
        <dbReference type="ARBA" id="ARBA00022473"/>
    </source>
</evidence>
<dbReference type="eggNOG" id="KOG1488">
    <property type="taxonomic scope" value="Eukaryota"/>
</dbReference>
<dbReference type="GO" id="GO:0005737">
    <property type="term" value="C:cytoplasm"/>
    <property type="evidence" value="ECO:0007669"/>
    <property type="project" value="TreeGrafter"/>
</dbReference>
<dbReference type="InterPro" id="IPR016024">
    <property type="entry name" value="ARM-type_fold"/>
</dbReference>
<keyword evidence="3" id="KW-0221">Differentiation</keyword>
<dbReference type="STRING" id="34506.A0A090LD80"/>
<proteinExistence type="predicted"/>
<keyword evidence="7" id="KW-1185">Reference proteome</keyword>
<dbReference type="Pfam" id="PF00806">
    <property type="entry name" value="PUF"/>
    <property type="match status" value="5"/>
</dbReference>
<evidence type="ECO:0000256" key="4">
    <source>
        <dbReference type="PROSITE-ProRule" id="PRU00317"/>
    </source>
</evidence>